<organism evidence="2 3">
    <name type="scientific">Pseudobutyrivibrio ruminis</name>
    <dbReference type="NCBI Taxonomy" id="46206"/>
    <lineage>
        <taxon>Bacteria</taxon>
        <taxon>Bacillati</taxon>
        <taxon>Bacillota</taxon>
        <taxon>Clostridia</taxon>
        <taxon>Lachnospirales</taxon>
        <taxon>Lachnospiraceae</taxon>
        <taxon>Pseudobutyrivibrio</taxon>
    </lineage>
</organism>
<accession>A0A1H7EUF6</accession>
<keyword evidence="3" id="KW-1185">Reference proteome</keyword>
<dbReference type="SUPFAM" id="SSF55729">
    <property type="entry name" value="Acyl-CoA N-acyltransferases (Nat)"/>
    <property type="match status" value="1"/>
</dbReference>
<protein>
    <submittedName>
        <fullName evidence="2">Acetyltransferase (GNAT) domain-containing protein</fullName>
    </submittedName>
</protein>
<dbReference type="EMBL" id="FNZX01000003">
    <property type="protein sequence ID" value="SEK17499.1"/>
    <property type="molecule type" value="Genomic_DNA"/>
</dbReference>
<keyword evidence="2" id="KW-0808">Transferase</keyword>
<dbReference type="InterPro" id="IPR016181">
    <property type="entry name" value="Acyl_CoA_acyltransferase"/>
</dbReference>
<dbReference type="Gene3D" id="3.40.630.30">
    <property type="match status" value="1"/>
</dbReference>
<proteinExistence type="predicted"/>
<evidence type="ECO:0000313" key="2">
    <source>
        <dbReference type="EMBL" id="SEK17499.1"/>
    </source>
</evidence>
<evidence type="ECO:0000259" key="1">
    <source>
        <dbReference type="PROSITE" id="PS51186"/>
    </source>
</evidence>
<dbReference type="AlphaFoldDB" id="A0A1H7EUF6"/>
<gene>
    <name evidence="2" type="ORF">SAMN02910377_00039</name>
</gene>
<dbReference type="Proteomes" id="UP000182321">
    <property type="component" value="Unassembled WGS sequence"/>
</dbReference>
<dbReference type="InterPro" id="IPR000182">
    <property type="entry name" value="GNAT_dom"/>
</dbReference>
<dbReference type="RefSeq" id="WP_074788597.1">
    <property type="nucleotide sequence ID" value="NZ_FNZX01000003.1"/>
</dbReference>
<sequence>MNFDIKTISSKQAESLGEYIFPPVLGSQGFSDYGFYIAIQDKELLGMVVIDPKPDMIEVLSLAVNPKYEGQGVATDLLRGALEKTMTLYDSNMAMDTIFYATFSSEFKCSAALAKILEKLGFEQFDTGAFQTVTVKQLQESENLNIPSVKEKVNKRIASNRIVPLKEMSKKSVSDFLYDLSEKKEIVDRLNSDNLDEDISLFTVDDGKITACILFEEVQEDIIQNVLVYQVPRNDIKKVELMYLLSAAASAIVEKYPADVEVSFLAANEASDKLLDNLFDSTKDSGKQLIYAMDFETAMVMQGEERFHSDLHFQGITLENMVCKSCKHCQDSILECAKFYQKPDRVLDGEECSYFEAK</sequence>
<name>A0A1H7EUF6_9FIRM</name>
<dbReference type="Pfam" id="PF00583">
    <property type="entry name" value="Acetyltransf_1"/>
    <property type="match status" value="1"/>
</dbReference>
<reference evidence="3" key="1">
    <citation type="submission" date="2016-10" db="EMBL/GenBank/DDBJ databases">
        <authorList>
            <person name="Varghese N."/>
            <person name="Submissions S."/>
        </authorList>
    </citation>
    <scope>NUCLEOTIDE SEQUENCE [LARGE SCALE GENOMIC DNA]</scope>
    <source>
        <strain evidence="3">ACV-9</strain>
    </source>
</reference>
<feature type="domain" description="N-acetyltransferase" evidence="1">
    <location>
        <begin position="1"/>
        <end position="145"/>
    </location>
</feature>
<dbReference type="CDD" id="cd04301">
    <property type="entry name" value="NAT_SF"/>
    <property type="match status" value="1"/>
</dbReference>
<dbReference type="PROSITE" id="PS51186">
    <property type="entry name" value="GNAT"/>
    <property type="match status" value="1"/>
</dbReference>
<dbReference type="GO" id="GO:0016747">
    <property type="term" value="F:acyltransferase activity, transferring groups other than amino-acyl groups"/>
    <property type="evidence" value="ECO:0007669"/>
    <property type="project" value="InterPro"/>
</dbReference>
<evidence type="ECO:0000313" key="3">
    <source>
        <dbReference type="Proteomes" id="UP000182321"/>
    </source>
</evidence>